<dbReference type="EMBL" id="BSOW01000042">
    <property type="protein sequence ID" value="GLR91153.1"/>
    <property type="molecule type" value="Genomic_DNA"/>
</dbReference>
<proteinExistence type="predicted"/>
<sequence>MTTQAVDQIKIDVGKALHQRFDARLCSLDRIWSTSVRKLAGYHALDAHAHSVDPKGLQEIQKVVVESVWCALDCDLTVPVSFWKCGIEGGEKLAEVMLS</sequence>
<name>A0ABQ6BAR3_9BRAD</name>
<protein>
    <submittedName>
        <fullName evidence="1">Uncharacterized protein</fullName>
    </submittedName>
</protein>
<gene>
    <name evidence="1" type="ORF">GCM10007857_78690</name>
</gene>
<evidence type="ECO:0000313" key="1">
    <source>
        <dbReference type="EMBL" id="GLR91153.1"/>
    </source>
</evidence>
<comment type="caution">
    <text evidence="1">The sequence shown here is derived from an EMBL/GenBank/DDBJ whole genome shotgun (WGS) entry which is preliminary data.</text>
</comment>
<accession>A0ABQ6BAR3</accession>
<evidence type="ECO:0000313" key="2">
    <source>
        <dbReference type="Proteomes" id="UP001156905"/>
    </source>
</evidence>
<organism evidence="1 2">
    <name type="scientific">Bradyrhizobium iriomotense</name>
    <dbReference type="NCBI Taxonomy" id="441950"/>
    <lineage>
        <taxon>Bacteria</taxon>
        <taxon>Pseudomonadati</taxon>
        <taxon>Pseudomonadota</taxon>
        <taxon>Alphaproteobacteria</taxon>
        <taxon>Hyphomicrobiales</taxon>
        <taxon>Nitrobacteraceae</taxon>
        <taxon>Bradyrhizobium</taxon>
    </lineage>
</organism>
<reference evidence="2" key="1">
    <citation type="journal article" date="2019" name="Int. J. Syst. Evol. Microbiol.">
        <title>The Global Catalogue of Microorganisms (GCM) 10K type strain sequencing project: providing services to taxonomists for standard genome sequencing and annotation.</title>
        <authorList>
            <consortium name="The Broad Institute Genomics Platform"/>
            <consortium name="The Broad Institute Genome Sequencing Center for Infectious Disease"/>
            <person name="Wu L."/>
            <person name="Ma J."/>
        </authorList>
    </citation>
    <scope>NUCLEOTIDE SEQUENCE [LARGE SCALE GENOMIC DNA]</scope>
    <source>
        <strain evidence="2">NBRC 102520</strain>
    </source>
</reference>
<dbReference type="Proteomes" id="UP001156905">
    <property type="component" value="Unassembled WGS sequence"/>
</dbReference>
<keyword evidence="2" id="KW-1185">Reference proteome</keyword>